<dbReference type="InterPro" id="IPR051605">
    <property type="entry name" value="CstA"/>
</dbReference>
<keyword evidence="6 8" id="KW-0472">Membrane</keyword>
<gene>
    <name evidence="10" type="primary">yjiY</name>
    <name evidence="10" type="ORF">AHOG_09890</name>
</gene>
<dbReference type="RefSeq" id="WP_093941100.1">
    <property type="nucleotide sequence ID" value="NZ_CP022521.1"/>
</dbReference>
<evidence type="ECO:0000256" key="1">
    <source>
        <dbReference type="ARBA" id="ARBA00004651"/>
    </source>
</evidence>
<dbReference type="InterPro" id="IPR003706">
    <property type="entry name" value="CstA_N"/>
</dbReference>
<feature type="compositionally biased region" description="Low complexity" evidence="7">
    <location>
        <begin position="573"/>
        <end position="583"/>
    </location>
</feature>
<feature type="region of interest" description="Disordered" evidence="7">
    <location>
        <begin position="555"/>
        <end position="599"/>
    </location>
</feature>
<feature type="transmembrane region" description="Helical" evidence="8">
    <location>
        <begin position="433"/>
        <end position="454"/>
    </location>
</feature>
<evidence type="ECO:0000313" key="11">
    <source>
        <dbReference type="Proteomes" id="UP000204221"/>
    </source>
</evidence>
<feature type="compositionally biased region" description="Basic and acidic residues" evidence="7">
    <location>
        <begin position="588"/>
        <end position="599"/>
    </location>
</feature>
<keyword evidence="3" id="KW-1003">Cell membrane</keyword>
<dbReference type="KEGG" id="ahg:AHOG_09890"/>
<dbReference type="Proteomes" id="UP000204221">
    <property type="component" value="Chromosome"/>
</dbReference>
<reference evidence="10 11" key="1">
    <citation type="submission" date="2017-07" db="EMBL/GenBank/DDBJ databases">
        <title>Complete genome sequence of Actinoalloteichus hoggarensis DSM 45943, type strain of Actinoalloteichus hoggarensis.</title>
        <authorList>
            <person name="Ruckert C."/>
            <person name="Nouioui I."/>
            <person name="Willmese J."/>
            <person name="van Wezel G."/>
            <person name="Klenk H.-P."/>
            <person name="Kalinowski J."/>
            <person name="Zotchev S.B."/>
        </authorList>
    </citation>
    <scope>NUCLEOTIDE SEQUENCE [LARGE SCALE GENOMIC DNA]</scope>
    <source>
        <strain evidence="10 11">DSM 45943</strain>
    </source>
</reference>
<feature type="transmembrane region" description="Helical" evidence="8">
    <location>
        <begin position="525"/>
        <end position="548"/>
    </location>
</feature>
<dbReference type="GO" id="GO:0009267">
    <property type="term" value="P:cellular response to starvation"/>
    <property type="evidence" value="ECO:0007669"/>
    <property type="project" value="InterPro"/>
</dbReference>
<keyword evidence="11" id="KW-1185">Reference proteome</keyword>
<evidence type="ECO:0000256" key="4">
    <source>
        <dbReference type="ARBA" id="ARBA00022692"/>
    </source>
</evidence>
<protein>
    <submittedName>
        <fullName evidence="10">Inner membrane protein YjiY</fullName>
    </submittedName>
</protein>
<dbReference type="PANTHER" id="PTHR30252:SF0">
    <property type="entry name" value="PEPTIDE TRANSPORTER CSTA"/>
    <property type="match status" value="1"/>
</dbReference>
<evidence type="ECO:0000256" key="7">
    <source>
        <dbReference type="SAM" id="MobiDB-lite"/>
    </source>
</evidence>
<evidence type="ECO:0000256" key="3">
    <source>
        <dbReference type="ARBA" id="ARBA00022475"/>
    </source>
</evidence>
<name>A0A221W1G8_9PSEU</name>
<proteinExistence type="inferred from homology"/>
<feature type="transmembrane region" description="Helical" evidence="8">
    <location>
        <begin position="258"/>
        <end position="277"/>
    </location>
</feature>
<dbReference type="Pfam" id="PF02554">
    <property type="entry name" value="CstA"/>
    <property type="match status" value="2"/>
</dbReference>
<feature type="domain" description="CstA N-terminal" evidence="9">
    <location>
        <begin position="3"/>
        <end position="348"/>
    </location>
</feature>
<feature type="transmembrane region" description="Helical" evidence="8">
    <location>
        <begin position="494"/>
        <end position="513"/>
    </location>
</feature>
<feature type="transmembrane region" description="Helical" evidence="8">
    <location>
        <begin position="223"/>
        <end position="246"/>
    </location>
</feature>
<dbReference type="EMBL" id="CP022521">
    <property type="protein sequence ID" value="ASO19622.1"/>
    <property type="molecule type" value="Genomic_DNA"/>
</dbReference>
<evidence type="ECO:0000313" key="10">
    <source>
        <dbReference type="EMBL" id="ASO19622.1"/>
    </source>
</evidence>
<evidence type="ECO:0000256" key="5">
    <source>
        <dbReference type="ARBA" id="ARBA00022989"/>
    </source>
</evidence>
<accession>A0A221W1G8</accession>
<keyword evidence="4 8" id="KW-0812">Transmembrane</keyword>
<feature type="transmembrane region" description="Helical" evidence="8">
    <location>
        <begin position="130"/>
        <end position="156"/>
    </location>
</feature>
<organism evidence="10 11">
    <name type="scientific">Actinoalloteichus hoggarensis</name>
    <dbReference type="NCBI Taxonomy" id="1470176"/>
    <lineage>
        <taxon>Bacteria</taxon>
        <taxon>Bacillati</taxon>
        <taxon>Actinomycetota</taxon>
        <taxon>Actinomycetes</taxon>
        <taxon>Pseudonocardiales</taxon>
        <taxon>Pseudonocardiaceae</taxon>
        <taxon>Actinoalloteichus</taxon>
    </lineage>
</organism>
<evidence type="ECO:0000256" key="6">
    <source>
        <dbReference type="ARBA" id="ARBA00023136"/>
    </source>
</evidence>
<dbReference type="PANTHER" id="PTHR30252">
    <property type="entry name" value="INNER MEMBRANE PEPTIDE TRANSPORTER"/>
    <property type="match status" value="1"/>
</dbReference>
<keyword evidence="5 8" id="KW-1133">Transmembrane helix</keyword>
<dbReference type="AlphaFoldDB" id="A0A221W1G8"/>
<dbReference type="GO" id="GO:0005886">
    <property type="term" value="C:plasma membrane"/>
    <property type="evidence" value="ECO:0007669"/>
    <property type="project" value="UniProtKB-SubCell"/>
</dbReference>
<comment type="similarity">
    <text evidence="2">Belongs to the peptide transporter carbon starvation (CstA) (TC 2.A.114) family.</text>
</comment>
<evidence type="ECO:0000259" key="9">
    <source>
        <dbReference type="Pfam" id="PF02554"/>
    </source>
</evidence>
<feature type="transmembrane region" description="Helical" evidence="8">
    <location>
        <begin position="187"/>
        <end position="211"/>
    </location>
</feature>
<feature type="domain" description="CstA N-terminal" evidence="9">
    <location>
        <begin position="370"/>
        <end position="510"/>
    </location>
</feature>
<evidence type="ECO:0000256" key="8">
    <source>
        <dbReference type="SAM" id="Phobius"/>
    </source>
</evidence>
<feature type="transmembrane region" description="Helical" evidence="8">
    <location>
        <begin position="289"/>
        <end position="312"/>
    </location>
</feature>
<feature type="transmembrane region" description="Helical" evidence="8">
    <location>
        <begin position="85"/>
        <end position="109"/>
    </location>
</feature>
<feature type="transmembrane region" description="Helical" evidence="8">
    <location>
        <begin position="466"/>
        <end position="487"/>
    </location>
</feature>
<dbReference type="OrthoDB" id="9761224at2"/>
<feature type="transmembrane region" description="Helical" evidence="8">
    <location>
        <begin position="333"/>
        <end position="353"/>
    </location>
</feature>
<feature type="transmembrane region" description="Helical" evidence="8">
    <location>
        <begin position="393"/>
        <end position="412"/>
    </location>
</feature>
<evidence type="ECO:0000256" key="2">
    <source>
        <dbReference type="ARBA" id="ARBA00007755"/>
    </source>
</evidence>
<feature type="transmembrane region" description="Helical" evidence="8">
    <location>
        <begin position="162"/>
        <end position="180"/>
    </location>
</feature>
<feature type="compositionally biased region" description="Acidic residues" evidence="7">
    <location>
        <begin position="559"/>
        <end position="572"/>
    </location>
</feature>
<sequence length="599" mass="63742">MPAIVVMLAVIAIFAVAYRYYSAYLARRVYVLDPLYVTPAHRFADGIDFVPTNRHIVFSHHFISVAGAAPIVGPAVGVYWGWGPALIWVVVGSVFAAGVHDLGSLVVSVRHRARSIGALAGEVISKRARTLFLLIIFFLLTLVNAVFSVVMANLFIANPASVLPVLVQIPLAIAVGQYIYRTRTAALVPSIVALVVVYAVIPLGLLVPISLDPLASALGMEARTLWIILIFLYAFAASRMPVWMLLQPRDYINQHQMILALVIIFVGMGVGLNRIVAPVVNDVPADSPPWFPLLFVTIACGAISGFHSLVASGTTAKQIDKETDARFVGYTSALGEGGLAVCSILACTAGIAATTADWNMLFADFDTASGGATGNFVNGVANFAANLGIPLEVGVVFAAVVVISFAATTMDTGVRLQRYIVQEISEVVRFRPLARGITWSSMIAVAVPLALALAPGDLAFGTLWQLFGTTNQLTAGLALAVIAVWVTKRRRNPVAVLVPLVFLMIMTSWALIINLIEFVRAGEWLLAPLDAIIFVLALWLIVEATLALRGAWASRSLPESDDGSDADSEESADSAAGPAAAGSVTEPRAPRDGSEADER</sequence>
<comment type="subcellular location">
    <subcellularLocation>
        <location evidence="1">Cell membrane</location>
        <topology evidence="1">Multi-pass membrane protein</topology>
    </subcellularLocation>
</comment>